<proteinExistence type="predicted"/>
<dbReference type="InterPro" id="IPR013324">
    <property type="entry name" value="RNA_pol_sigma_r3/r4-like"/>
</dbReference>
<dbReference type="NCBIfam" id="TIGR02937">
    <property type="entry name" value="sigma70-ECF"/>
    <property type="match status" value="1"/>
</dbReference>
<accession>A0ABS3HU98</accession>
<dbReference type="SUPFAM" id="SSF88946">
    <property type="entry name" value="Sigma2 domain of RNA polymerase sigma factors"/>
    <property type="match status" value="1"/>
</dbReference>
<dbReference type="InterPro" id="IPR013325">
    <property type="entry name" value="RNA_pol_sigma_r2"/>
</dbReference>
<dbReference type="EMBL" id="JAFLVX010000024">
    <property type="protein sequence ID" value="MBO0477322.1"/>
    <property type="molecule type" value="Genomic_DNA"/>
</dbReference>
<sequence>MENELLEQHHVLILGALKKCHITHYHPDFEDYLQIARWVLIDTHRSFVASGKPLDAFHNYVYQRIYWKITDEIRKNISHQDKLIHDDQETLLNELPASPEEDLIEIKDFIAQLTPKLNKQEALFLEDAYVNELTMSAIAKKHQVSRQTVYNWRDKVALKSLAFLK</sequence>
<dbReference type="Gene3D" id="1.20.140.160">
    <property type="match status" value="1"/>
</dbReference>
<evidence type="ECO:0000313" key="2">
    <source>
        <dbReference type="Proteomes" id="UP000664857"/>
    </source>
</evidence>
<gene>
    <name evidence="1" type="ORF">DOK76_09575</name>
</gene>
<dbReference type="RefSeq" id="WP_206967177.1">
    <property type="nucleotide sequence ID" value="NZ_JAFLVX010000024.1"/>
</dbReference>
<name>A0ABS3HU98_9ENTE</name>
<dbReference type="InterPro" id="IPR014284">
    <property type="entry name" value="RNA_pol_sigma-70_dom"/>
</dbReference>
<dbReference type="Proteomes" id="UP000664857">
    <property type="component" value="Unassembled WGS sequence"/>
</dbReference>
<keyword evidence="2" id="KW-1185">Reference proteome</keyword>
<protein>
    <submittedName>
        <fullName evidence="1">Sigma-70 family RNA polymerase sigma factor</fullName>
    </submittedName>
</protein>
<dbReference type="SUPFAM" id="SSF88659">
    <property type="entry name" value="Sigma3 and sigma4 domains of RNA polymerase sigma factors"/>
    <property type="match status" value="1"/>
</dbReference>
<evidence type="ECO:0000313" key="1">
    <source>
        <dbReference type="EMBL" id="MBO0477322.1"/>
    </source>
</evidence>
<comment type="caution">
    <text evidence="1">The sequence shown here is derived from an EMBL/GenBank/DDBJ whole genome shotgun (WGS) entry which is preliminary data.</text>
</comment>
<organism evidence="1 2">
    <name type="scientific">Candidatus Vagococcus giribetii</name>
    <dbReference type="NCBI Taxonomy" id="2230876"/>
    <lineage>
        <taxon>Bacteria</taxon>
        <taxon>Bacillati</taxon>
        <taxon>Bacillota</taxon>
        <taxon>Bacilli</taxon>
        <taxon>Lactobacillales</taxon>
        <taxon>Enterococcaceae</taxon>
        <taxon>Vagococcus</taxon>
    </lineage>
</organism>
<reference evidence="1 2" key="1">
    <citation type="submission" date="2021-03" db="EMBL/GenBank/DDBJ databases">
        <title>Enterococcal diversity collection.</title>
        <authorList>
            <person name="Gilmore M.S."/>
            <person name="Schwartzman J."/>
            <person name="Van Tyne D."/>
            <person name="Martin M."/>
            <person name="Earl A.M."/>
            <person name="Manson A.L."/>
            <person name="Straub T."/>
            <person name="Salamzade R."/>
            <person name="Saavedra J."/>
            <person name="Lebreton F."/>
            <person name="Prichula J."/>
            <person name="Schaufler K."/>
            <person name="Gaca A."/>
            <person name="Sgardioli B."/>
            <person name="Wagenaar J."/>
            <person name="Strong T."/>
        </authorList>
    </citation>
    <scope>NUCLEOTIDE SEQUENCE [LARGE SCALE GENOMIC DNA]</scope>
    <source>
        <strain evidence="1 2">DIV0080</strain>
    </source>
</reference>
<dbReference type="Pfam" id="PF13384">
    <property type="entry name" value="HTH_23"/>
    <property type="match status" value="1"/>
</dbReference>